<dbReference type="AlphaFoldDB" id="A0A9X3J1G3"/>
<comment type="caution">
    <text evidence="2">The sequence shown here is derived from an EMBL/GenBank/DDBJ whole genome shotgun (WGS) entry which is preliminary data.</text>
</comment>
<name>A0A9X3J1G3_9BACT</name>
<evidence type="ECO:0000313" key="3">
    <source>
        <dbReference type="Proteomes" id="UP001150924"/>
    </source>
</evidence>
<feature type="region of interest" description="Disordered" evidence="1">
    <location>
        <begin position="50"/>
        <end position="83"/>
    </location>
</feature>
<organism evidence="2 3">
    <name type="scientific">Nannocystis pusilla</name>
    <dbReference type="NCBI Taxonomy" id="889268"/>
    <lineage>
        <taxon>Bacteria</taxon>
        <taxon>Pseudomonadati</taxon>
        <taxon>Myxococcota</taxon>
        <taxon>Polyangia</taxon>
        <taxon>Nannocystales</taxon>
        <taxon>Nannocystaceae</taxon>
        <taxon>Nannocystis</taxon>
    </lineage>
</organism>
<evidence type="ECO:0000256" key="1">
    <source>
        <dbReference type="SAM" id="MobiDB-lite"/>
    </source>
</evidence>
<accession>A0A9X3J1G3</accession>
<reference evidence="2" key="1">
    <citation type="submission" date="2022-11" db="EMBL/GenBank/DDBJ databases">
        <title>Minimal conservation of predation-associated metabolite biosynthetic gene clusters underscores biosynthetic potential of Myxococcota including descriptions for ten novel species: Archangium lansinium sp. nov., Myxococcus landrumus sp. nov., Nannocystis bai.</title>
        <authorList>
            <person name="Ahearne A."/>
            <person name="Stevens C."/>
            <person name="Phillips K."/>
        </authorList>
    </citation>
    <scope>NUCLEOTIDE SEQUENCE</scope>
    <source>
        <strain evidence="2">Na p29</strain>
    </source>
</reference>
<sequence length="83" mass="9011">MIVRDHMQQYIDAACSSAETNVLWAFLQVAGPVLDREATERDAAAAADLTGLWSARAPPPRMSPRASPPSTRSSPARKARFES</sequence>
<evidence type="ECO:0000313" key="2">
    <source>
        <dbReference type="EMBL" id="MCY1011095.1"/>
    </source>
</evidence>
<gene>
    <name evidence="2" type="ORF">OV079_37140</name>
</gene>
<dbReference type="Proteomes" id="UP001150924">
    <property type="component" value="Unassembled WGS sequence"/>
</dbReference>
<protein>
    <submittedName>
        <fullName evidence="2">Uncharacterized protein</fullName>
    </submittedName>
</protein>
<dbReference type="RefSeq" id="WP_267774325.1">
    <property type="nucleotide sequence ID" value="NZ_JAPNKE010000002.1"/>
</dbReference>
<keyword evidence="3" id="KW-1185">Reference proteome</keyword>
<proteinExistence type="predicted"/>
<dbReference type="EMBL" id="JAPNKE010000002">
    <property type="protein sequence ID" value="MCY1011095.1"/>
    <property type="molecule type" value="Genomic_DNA"/>
</dbReference>
<feature type="compositionally biased region" description="Low complexity" evidence="1">
    <location>
        <begin position="63"/>
        <end position="76"/>
    </location>
</feature>